<dbReference type="EMBL" id="WOSW01000001">
    <property type="protein sequence ID" value="NHO31277.1"/>
    <property type="molecule type" value="Genomic_DNA"/>
</dbReference>
<dbReference type="SUPFAM" id="SSF48452">
    <property type="entry name" value="TPR-like"/>
    <property type="match status" value="1"/>
</dbReference>
<protein>
    <submittedName>
        <fullName evidence="2">Uncharacterized protein</fullName>
    </submittedName>
</protein>
<name>A0ABX0KBE1_9PROT</name>
<gene>
    <name evidence="2" type="ORF">GOB84_01635</name>
</gene>
<proteinExistence type="predicted"/>
<comment type="caution">
    <text evidence="2">The sequence shown here is derived from an EMBL/GenBank/DDBJ whole genome shotgun (WGS) entry which is preliminary data.</text>
</comment>
<evidence type="ECO:0000256" key="1">
    <source>
        <dbReference type="SAM" id="MobiDB-lite"/>
    </source>
</evidence>
<dbReference type="Gene3D" id="1.25.40.10">
    <property type="entry name" value="Tetratricopeptide repeat domain"/>
    <property type="match status" value="1"/>
</dbReference>
<feature type="region of interest" description="Disordered" evidence="1">
    <location>
        <begin position="1"/>
        <end position="31"/>
    </location>
</feature>
<dbReference type="RefSeq" id="WP_173575844.1">
    <property type="nucleotide sequence ID" value="NZ_WOSW01000001.1"/>
</dbReference>
<evidence type="ECO:0000313" key="2">
    <source>
        <dbReference type="EMBL" id="NHO31277.1"/>
    </source>
</evidence>
<sequence length="161" mass="17434">MRQSREKELVAKLAKARSDAEAADTRSELESLRTKPLRPATMLLVRRATRELSQDKPGDAIEDLGAALALQGDVAVLWRMRAQARLAGGDTDGAVSDLGIATLHDADDAVNWETLTAVEDARSDGPAALKAWQHAMTLDPKIPGADKRLEKLRLKAFGQPT</sequence>
<keyword evidence="3" id="KW-1185">Reference proteome</keyword>
<accession>A0ABX0KBE1</accession>
<dbReference type="InterPro" id="IPR011990">
    <property type="entry name" value="TPR-like_helical_dom_sf"/>
</dbReference>
<organism evidence="2 3">
    <name type="scientific">Acetobacter fallax</name>
    <dbReference type="NCBI Taxonomy" id="1737473"/>
    <lineage>
        <taxon>Bacteria</taxon>
        <taxon>Pseudomonadati</taxon>
        <taxon>Pseudomonadota</taxon>
        <taxon>Alphaproteobacteria</taxon>
        <taxon>Acetobacterales</taxon>
        <taxon>Acetobacteraceae</taxon>
        <taxon>Acetobacter</taxon>
    </lineage>
</organism>
<reference evidence="2 3" key="1">
    <citation type="journal article" date="2020" name="Int. J. Syst. Evol. Microbiol.">
        <title>Novel acetic acid bacteria from cider fermentations: Acetobacter conturbans sp. nov. and Acetobacter fallax sp. nov.</title>
        <authorList>
            <person name="Sombolestani A.S."/>
            <person name="Cleenwerck I."/>
            <person name="Cnockaert M."/>
            <person name="Borremans W."/>
            <person name="Wieme A.D."/>
            <person name="De Vuyst L."/>
            <person name="Vandamme P."/>
        </authorList>
    </citation>
    <scope>NUCLEOTIDE SEQUENCE [LARGE SCALE GENOMIC DNA]</scope>
    <source>
        <strain evidence="2 3">LMG 1637</strain>
    </source>
</reference>
<dbReference type="Proteomes" id="UP000615326">
    <property type="component" value="Unassembled WGS sequence"/>
</dbReference>
<evidence type="ECO:0000313" key="3">
    <source>
        <dbReference type="Proteomes" id="UP000615326"/>
    </source>
</evidence>